<dbReference type="EMBL" id="KV784354">
    <property type="protein sequence ID" value="OEU21142.1"/>
    <property type="molecule type" value="Genomic_DNA"/>
</dbReference>
<dbReference type="Proteomes" id="UP000095751">
    <property type="component" value="Unassembled WGS sequence"/>
</dbReference>
<gene>
    <name evidence="3" type="ORF">FRACYDRAFT_167421</name>
</gene>
<dbReference type="Gene3D" id="1.10.150.910">
    <property type="match status" value="1"/>
</dbReference>
<dbReference type="PANTHER" id="PTHR10644">
    <property type="entry name" value="DNA REPAIR/RNA PROCESSING CPSF FAMILY"/>
    <property type="match status" value="1"/>
</dbReference>
<dbReference type="Gene3D" id="2.130.10.10">
    <property type="entry name" value="YVTN repeat-like/Quinoprotein amine dehydrogenase"/>
    <property type="match status" value="2"/>
</dbReference>
<dbReference type="OrthoDB" id="6109at2759"/>
<evidence type="ECO:0000313" key="4">
    <source>
        <dbReference type="Proteomes" id="UP000095751"/>
    </source>
</evidence>
<feature type="domain" description="RSE1/DDB1/CPSF1 C-terminal" evidence="2">
    <location>
        <begin position="1313"/>
        <end position="1683"/>
    </location>
</feature>
<feature type="region of interest" description="Disordered" evidence="1">
    <location>
        <begin position="206"/>
        <end position="232"/>
    </location>
</feature>
<protein>
    <recommendedName>
        <fullName evidence="2">RSE1/DDB1/CPSF1 C-terminal domain-containing protein</fullName>
    </recommendedName>
</protein>
<accession>A0A1E7FSI4</accession>
<dbReference type="Pfam" id="PF03178">
    <property type="entry name" value="CPSF_A"/>
    <property type="match status" value="1"/>
</dbReference>
<evidence type="ECO:0000313" key="3">
    <source>
        <dbReference type="EMBL" id="OEU21142.1"/>
    </source>
</evidence>
<dbReference type="GO" id="GO:0005634">
    <property type="term" value="C:nucleus"/>
    <property type="evidence" value="ECO:0007669"/>
    <property type="project" value="InterPro"/>
</dbReference>
<dbReference type="KEGG" id="fcy:FRACYDRAFT_167421"/>
<proteinExistence type="predicted"/>
<evidence type="ECO:0000259" key="2">
    <source>
        <dbReference type="Pfam" id="PF03178"/>
    </source>
</evidence>
<dbReference type="InterPro" id="IPR004871">
    <property type="entry name" value="RSE1/DDB1/CPSF1_C"/>
</dbReference>
<dbReference type="InParanoid" id="A0A1E7FSI4"/>
<evidence type="ECO:0000256" key="1">
    <source>
        <dbReference type="SAM" id="MobiDB-lite"/>
    </source>
</evidence>
<reference evidence="3 4" key="1">
    <citation type="submission" date="2016-09" db="EMBL/GenBank/DDBJ databases">
        <title>Extensive genetic diversity and differential bi-allelic expression allows diatom success in the polar Southern Ocean.</title>
        <authorList>
            <consortium name="DOE Joint Genome Institute"/>
            <person name="Mock T."/>
            <person name="Otillar R.P."/>
            <person name="Strauss J."/>
            <person name="Dupont C."/>
            <person name="Frickenhaus S."/>
            <person name="Maumus F."/>
            <person name="Mcmullan M."/>
            <person name="Sanges R."/>
            <person name="Schmutz J."/>
            <person name="Toseland A."/>
            <person name="Valas R."/>
            <person name="Veluchamy A."/>
            <person name="Ward B.J."/>
            <person name="Allen A."/>
            <person name="Barry K."/>
            <person name="Falciatore A."/>
            <person name="Ferrante M."/>
            <person name="Fortunato A.E."/>
            <person name="Gloeckner G."/>
            <person name="Gruber A."/>
            <person name="Hipkin R."/>
            <person name="Janech M."/>
            <person name="Kroth P."/>
            <person name="Leese F."/>
            <person name="Lindquist E."/>
            <person name="Lyon B.R."/>
            <person name="Martin J."/>
            <person name="Mayer C."/>
            <person name="Parker M."/>
            <person name="Quesneville H."/>
            <person name="Raymond J."/>
            <person name="Uhlig C."/>
            <person name="Valentin K.U."/>
            <person name="Worden A.Z."/>
            <person name="Armbrust E.V."/>
            <person name="Bowler C."/>
            <person name="Green B."/>
            <person name="Moulton V."/>
            <person name="Van Oosterhout C."/>
            <person name="Grigoriev I."/>
        </authorList>
    </citation>
    <scope>NUCLEOTIDE SEQUENCE [LARGE SCALE GENOMIC DNA]</scope>
    <source>
        <strain evidence="3 4">CCMP1102</strain>
    </source>
</reference>
<feature type="compositionally biased region" description="Low complexity" evidence="1">
    <location>
        <begin position="215"/>
        <end position="228"/>
    </location>
</feature>
<organism evidence="3 4">
    <name type="scientific">Fragilariopsis cylindrus CCMP1102</name>
    <dbReference type="NCBI Taxonomy" id="635003"/>
    <lineage>
        <taxon>Eukaryota</taxon>
        <taxon>Sar</taxon>
        <taxon>Stramenopiles</taxon>
        <taxon>Ochrophyta</taxon>
        <taxon>Bacillariophyta</taxon>
        <taxon>Bacillariophyceae</taxon>
        <taxon>Bacillariophycidae</taxon>
        <taxon>Bacillariales</taxon>
        <taxon>Bacillariaceae</taxon>
        <taxon>Fragilariopsis</taxon>
    </lineage>
</organism>
<keyword evidence="4" id="KW-1185">Reference proteome</keyword>
<sequence>MSTPNSRPVHPCFLSVFEGKTGVEYSTWAHVTKNSLDNGRGGKGLPDLITAHASSLSIYRVEESTGKLLLVHTYSNLAGNVCFLETLRDRRRRPDAILIGFCGHPRLAIIHVQPDLLLATTLLDLTPALTENSYGAVTPLEQDLIASLFQKDCQHQATVSVVLGGGISLVCLQLEYSTAVGGWRAVEEPYILPLSTLAETIDKNAIAGGGGGGHQNNSSNQNRNQNGNNKDEKSLSIVTGFGDILSTAFLPGYLEPTMVILHSNPYVGHAWSGRWGREDGGNRYSLVLTAVTVTVGHQRSALLWSTEVPADAMYVYTSSNMAACLVHCVNSVVFISNTGQIQQCLAVNGWAESALSVAYSGIVAGNPWPFPKQSIQLDGAQFTPVNATTWFVVLRRGQVYLLQNNNNDNNNSDVVGEFSLMSLYQTVGAVGEVSHVSCYPMGKYDSLLFSSPITTNKAAKILQAMVDIGLLFVASRMGDSSLLGYALGKTSVVDALKTEPGLGNVKKENTIVPNKGEGTMPVYEQILQLEEEALYAPSTDERSETLNVIPPSDDDEEENEEVRSKRKRARFSNLSVVRSLNVLDSLNALGPLGPACSGPLSPSPEVVIDPTDSTSASTTAPIGTAGYIFPCGFGSSGGLALLSLPGRDDRTILAEADCINAKALFSLPRRNLILLTMLPEHGGTKVFKLEGEPSLVSAESSAKKGEAEHDLIEADLNEWCPNEDTRDFFTTCNVLMSIDLTDDSFLVLAASPIDENSESYFIIVFHDGKGMISMKAANQLDIPQGEFITTVRAVEDQESEQVLLACTLTTGESKVIMISSEGSVNEEHSFTIDTQMDTVDYGDEEVEILSDEEKFYSDRNIVSVDIFKAPKSFFVSNSTDYGGSENSEIPINDSGETEVDYLLDEDDKELYHDINTNLSYENKEVTDNTSDDARRNDLPLPDEGDVWYLAISRQSGELDVFLFSDLNEPVWSCVGCGHGVPSLKSIKQTSFRNPIGHKVCTREMRFFFCGPSSSEWGKSLIGPRPFCLMLETSDGDAHIYVADVHHRSLRLESFRRVPLKDVSRPSKESTKHFSKLRRKRIISAKDGTEAPNDFRHNRLFSFHNISGQDGAFASVSRPFWLIAERGTPTILHHRCRHVAPAGAKSRPITGFCSGLSIGNSNESSFVTLHERVGRVGSQRMTLFNGVLNLTSKNSLLPGGGLFIEKIPFGVTVRKIQFIDDGHHSTGTHPLYAVLVSREYDADLSELNEDGLSDEERQHIADEKENAKIQRQVEADLGGFDVEQEWVEEIERENCFKVDKRLGGAPPIPKSSYSLWIVDAANGWQVVDSYELDEFETGTSMEVMSLSEFLEEPGGNNYDISGEDLDSKLFIAVGSGTIGKDGEDVASKGRVLMFEVKRAKDPSSLSIAELDMVYEKNVFHGPVTNLSCLTTEGKSRLIITAGPDVNVEQWGNEKLTQVGFFRATMHVLNIKLFKNFLILSDAYDSLFFLVWRESDKSLTLLAKDYDPIPVYCSGILSRGGSLDFVCHDDRQNLQFFQYAPGDPAARGGNKLVCRADFHLGSQTTDLPNHFCRSSLLINSATPASTLAALKQQDTFFGKADDDQRLALSFGTTDGGYCSVVPLSEPVYWRLTALQSVLVNALESDCALSHRAWRLYRRTPRRGGCRNNDRKKGVIDGDVVMQYTDLSKADQEDLASAIGSTVDLILDNLLELRCSTMVL</sequence>
<name>A0A1E7FSI4_9STRA</name>
<dbReference type="GO" id="GO:0003676">
    <property type="term" value="F:nucleic acid binding"/>
    <property type="evidence" value="ECO:0007669"/>
    <property type="project" value="InterPro"/>
</dbReference>
<dbReference type="InterPro" id="IPR015943">
    <property type="entry name" value="WD40/YVTN_repeat-like_dom_sf"/>
</dbReference>
<dbReference type="InterPro" id="IPR050358">
    <property type="entry name" value="RSE1/DDB1/CFT1"/>
</dbReference>
<feature type="region of interest" description="Disordered" evidence="1">
    <location>
        <begin position="537"/>
        <end position="566"/>
    </location>
</feature>